<dbReference type="AlphaFoldDB" id="A0A4S2K3H4"/>
<feature type="region of interest" description="Disordered" evidence="1">
    <location>
        <begin position="1"/>
        <end position="37"/>
    </location>
</feature>
<feature type="compositionally biased region" description="Basic and acidic residues" evidence="1">
    <location>
        <begin position="28"/>
        <end position="37"/>
    </location>
</feature>
<name>A0A4S2K3H4_9HYME</name>
<keyword evidence="3" id="KW-1185">Reference proteome</keyword>
<feature type="compositionally biased region" description="Polar residues" evidence="1">
    <location>
        <begin position="9"/>
        <end position="22"/>
    </location>
</feature>
<evidence type="ECO:0000313" key="2">
    <source>
        <dbReference type="EMBL" id="TGZ43765.1"/>
    </source>
</evidence>
<evidence type="ECO:0000256" key="1">
    <source>
        <dbReference type="SAM" id="MobiDB-lite"/>
    </source>
</evidence>
<gene>
    <name evidence="2" type="ORF">DBV15_04349</name>
</gene>
<organism evidence="2 3">
    <name type="scientific">Temnothorax longispinosus</name>
    <dbReference type="NCBI Taxonomy" id="300112"/>
    <lineage>
        <taxon>Eukaryota</taxon>
        <taxon>Metazoa</taxon>
        <taxon>Ecdysozoa</taxon>
        <taxon>Arthropoda</taxon>
        <taxon>Hexapoda</taxon>
        <taxon>Insecta</taxon>
        <taxon>Pterygota</taxon>
        <taxon>Neoptera</taxon>
        <taxon>Endopterygota</taxon>
        <taxon>Hymenoptera</taxon>
        <taxon>Apocrita</taxon>
        <taxon>Aculeata</taxon>
        <taxon>Formicoidea</taxon>
        <taxon>Formicidae</taxon>
        <taxon>Myrmicinae</taxon>
        <taxon>Temnothorax</taxon>
    </lineage>
</organism>
<feature type="compositionally biased region" description="Basic and acidic residues" evidence="1">
    <location>
        <begin position="392"/>
        <end position="410"/>
    </location>
</feature>
<sequence>MMVRELEQIGTTRNVRQQTRDSSGVADKPARRGAAAERRTPIINRMFCLTMYDVETSSPAGCASIIQGLGVPLHGGSRARNDGMGSAASLIKAHEEETNGRAAPHRTAPRYIAGTGPSPLTMPVGFDPTLRENKVESCGIDIDRYRSPRKPPVTSEFGAAALLKPLEMKRLSVSNAEGICKQALFALRGETRQRMTDARSKYSGSVTTVMDNWKSRAIDTIRTTYIPITRGLADHSNRLRFNASRPRLPVIRLSAADLIWIPRDNAATIPGSLSDRTGPLDLEVHESSRNHFIRAHFESTYLRDSSRTPHNDNHEFPTAWSHGETTIVIHTHRDSRRGSATRARLSSSSWHRTEHLKNLMVIKDEIVQVQAMVRRRLGNGIRLLGRLGRLSGPRDARSSALHRNEPSSIA</sequence>
<dbReference type="Proteomes" id="UP000310200">
    <property type="component" value="Unassembled WGS sequence"/>
</dbReference>
<reference evidence="2 3" key="1">
    <citation type="journal article" date="2019" name="Philos. Trans. R. Soc. Lond., B, Biol. Sci.">
        <title>Ant behaviour and brain gene expression of defending hosts depend on the ecological success of the intruding social parasite.</title>
        <authorList>
            <person name="Kaur R."/>
            <person name="Stoldt M."/>
            <person name="Jongepier E."/>
            <person name="Feldmeyer B."/>
            <person name="Menzel F."/>
            <person name="Bornberg-Bauer E."/>
            <person name="Foitzik S."/>
        </authorList>
    </citation>
    <scope>NUCLEOTIDE SEQUENCE [LARGE SCALE GENOMIC DNA]</scope>
    <source>
        <tissue evidence="2">Whole body</tissue>
    </source>
</reference>
<proteinExistence type="predicted"/>
<dbReference type="EMBL" id="QBLH01003184">
    <property type="protein sequence ID" value="TGZ43765.1"/>
    <property type="molecule type" value="Genomic_DNA"/>
</dbReference>
<accession>A0A4S2K3H4</accession>
<feature type="region of interest" description="Disordered" evidence="1">
    <location>
        <begin position="389"/>
        <end position="410"/>
    </location>
</feature>
<protein>
    <submittedName>
        <fullName evidence="2">Uncharacterized protein</fullName>
    </submittedName>
</protein>
<comment type="caution">
    <text evidence="2">The sequence shown here is derived from an EMBL/GenBank/DDBJ whole genome shotgun (WGS) entry which is preliminary data.</text>
</comment>
<evidence type="ECO:0000313" key="3">
    <source>
        <dbReference type="Proteomes" id="UP000310200"/>
    </source>
</evidence>